<dbReference type="RefSeq" id="WP_165105558.1">
    <property type="nucleotide sequence ID" value="NZ_JAAKYA010000012.1"/>
</dbReference>
<protein>
    <recommendedName>
        <fullName evidence="3">Zinc-regulated TonB-dependent outer membrane receptor</fullName>
    </recommendedName>
</protein>
<evidence type="ECO:0008006" key="3">
    <source>
        <dbReference type="Google" id="ProtNLM"/>
    </source>
</evidence>
<dbReference type="EMBL" id="JAAKYA010000012">
    <property type="protein sequence ID" value="NGO38208.1"/>
    <property type="molecule type" value="Genomic_DNA"/>
</dbReference>
<dbReference type="Proteomes" id="UP000477311">
    <property type="component" value="Unassembled WGS sequence"/>
</dbReference>
<evidence type="ECO:0000313" key="2">
    <source>
        <dbReference type="Proteomes" id="UP000477311"/>
    </source>
</evidence>
<keyword evidence="2" id="KW-1185">Reference proteome</keyword>
<dbReference type="Gene3D" id="2.40.160.10">
    <property type="entry name" value="Porin"/>
    <property type="match status" value="1"/>
</dbReference>
<gene>
    <name evidence="1" type="ORF">G4L39_02200</name>
</gene>
<name>A0A6M1RDL9_9BACT</name>
<comment type="caution">
    <text evidence="1">The sequence shown here is derived from an EMBL/GenBank/DDBJ whole genome shotgun (WGS) entry which is preliminary data.</text>
</comment>
<dbReference type="InterPro" id="IPR023614">
    <property type="entry name" value="Porin_dom_sf"/>
</dbReference>
<dbReference type="AlphaFoldDB" id="A0A6M1RDL9"/>
<dbReference type="SUPFAM" id="SSF56935">
    <property type="entry name" value="Porins"/>
    <property type="match status" value="1"/>
</dbReference>
<organism evidence="1 2">
    <name type="scientific">Limisphaera ngatamarikiensis</name>
    <dbReference type="NCBI Taxonomy" id="1324935"/>
    <lineage>
        <taxon>Bacteria</taxon>
        <taxon>Pseudomonadati</taxon>
        <taxon>Verrucomicrobiota</taxon>
        <taxon>Verrucomicrobiia</taxon>
        <taxon>Limisphaerales</taxon>
        <taxon>Limisphaeraceae</taxon>
        <taxon>Limisphaera</taxon>
    </lineage>
</organism>
<accession>A0A6M1RDL9</accession>
<evidence type="ECO:0000313" key="1">
    <source>
        <dbReference type="EMBL" id="NGO38208.1"/>
    </source>
</evidence>
<feature type="non-terminal residue" evidence="1">
    <location>
        <position position="1"/>
    </location>
</feature>
<sequence>AKDIEGGLQPGGHDPNQRGITVQGVELNLTGAVDPYFMGSANLLYSLDASGESHVELEEAWMETLQLPAGLQVRAGQFYAPFGRINGRHPHQWGFVDAPLVTARLMGPDGLRNPGVQVSWLLPMAIYSQLFVAVQDSQGDGAAPFRGGGHVHGEAGSGELPLGFRPLENDRGVSALNDLLWTLRYAVSWDLTPQQTMLMGVSAALGPNASGAAGQPATQIYGLDLYWKWKSPRAHAGFPFVSLQAEALMRRYELGAFDWAEHAEHGEPFLAEAGSGAPAFLPAETVNDYGFYTELLYGFRRGWVVGLRFDYVTGDRGDYEKGGWVFQGEAVGRDLLRRERWRVSPNLTWYPTEYSKLRLQYNYDRRRDVGEDHSLWLQVEMSLGAHAAHQF</sequence>
<proteinExistence type="predicted"/>
<reference evidence="1 2" key="1">
    <citation type="submission" date="2020-02" db="EMBL/GenBank/DDBJ databases">
        <title>Draft genome sequence of Limisphaera ngatamarikiensis NGM72.4T, a thermophilic Verrucomicrobia grouped in subdivision 3.</title>
        <authorList>
            <person name="Carere C.R."/>
            <person name="Steen J."/>
            <person name="Hugenholtz P."/>
            <person name="Stott M.B."/>
        </authorList>
    </citation>
    <scope>NUCLEOTIDE SEQUENCE [LARGE SCALE GENOMIC DNA]</scope>
    <source>
        <strain evidence="1 2">NGM72.4</strain>
    </source>
</reference>